<dbReference type="CDD" id="cd06261">
    <property type="entry name" value="TM_PBP2"/>
    <property type="match status" value="1"/>
</dbReference>
<keyword evidence="6 7" id="KW-0472">Membrane</keyword>
<dbReference type="PANTHER" id="PTHR43163">
    <property type="entry name" value="DIPEPTIDE TRANSPORT SYSTEM PERMEASE PROTEIN DPPB-RELATED"/>
    <property type="match status" value="1"/>
</dbReference>
<comment type="similarity">
    <text evidence="7">Belongs to the binding-protein-dependent transport system permease family.</text>
</comment>
<organism evidence="9 10">
    <name type="scientific">Tepidimicrobium xylanilyticum</name>
    <dbReference type="NCBI Taxonomy" id="1123352"/>
    <lineage>
        <taxon>Bacteria</taxon>
        <taxon>Bacillati</taxon>
        <taxon>Bacillota</taxon>
        <taxon>Tissierellia</taxon>
        <taxon>Tissierellales</taxon>
        <taxon>Tepidimicrobiaceae</taxon>
        <taxon>Tepidimicrobium</taxon>
    </lineage>
</organism>
<keyword evidence="4 7" id="KW-0812">Transmembrane</keyword>
<evidence type="ECO:0000256" key="4">
    <source>
        <dbReference type="ARBA" id="ARBA00022692"/>
    </source>
</evidence>
<keyword evidence="10" id="KW-1185">Reference proteome</keyword>
<gene>
    <name evidence="9" type="ORF">SAMN05660923_02293</name>
</gene>
<sequence length="338" mass="37061">MVNYIIKRLVLSILVIFGVSILIFTISRIIPGDPARLALGPRATAEAVEALRKEMNLDEPLLKQYVLWLKDVLNGDLGRSLTSKRPVSMDIKQFLPATIELMIFAALLMVIFAFLLGILSAKYKNSLFDGILRIFTYTGIALPAFVVATLLLLLFGFIWEGVIPVLGRLSPGVEPPPHITGLYVLDSILSGRFSTAWDAFLHLLLPATALCLGGMVQNARLLRSSLIDNMTKEYITVSKSFGLPTNLIMRKYLLKPSSVSVVTVLGMDIASLCGNAFLVENIFNWPGLSRYGINSMLTKDLNSIVAVVLIIGVIFLIANFIVDLITAALDPRIRLGGE</sequence>
<feature type="transmembrane region" description="Helical" evidence="7">
    <location>
        <begin position="303"/>
        <end position="325"/>
    </location>
</feature>
<comment type="subcellular location">
    <subcellularLocation>
        <location evidence="1 7">Cell membrane</location>
        <topology evidence="1 7">Multi-pass membrane protein</topology>
    </subcellularLocation>
</comment>
<dbReference type="GO" id="GO:0005886">
    <property type="term" value="C:plasma membrane"/>
    <property type="evidence" value="ECO:0007669"/>
    <property type="project" value="UniProtKB-SubCell"/>
</dbReference>
<dbReference type="Proteomes" id="UP000198828">
    <property type="component" value="Unassembled WGS sequence"/>
</dbReference>
<feature type="transmembrane region" description="Helical" evidence="7">
    <location>
        <begin position="131"/>
        <end position="159"/>
    </location>
</feature>
<evidence type="ECO:0000313" key="9">
    <source>
        <dbReference type="EMBL" id="SDX44166.1"/>
    </source>
</evidence>
<dbReference type="GO" id="GO:0055085">
    <property type="term" value="P:transmembrane transport"/>
    <property type="evidence" value="ECO:0007669"/>
    <property type="project" value="InterPro"/>
</dbReference>
<dbReference type="InterPro" id="IPR000515">
    <property type="entry name" value="MetI-like"/>
</dbReference>
<evidence type="ECO:0000256" key="6">
    <source>
        <dbReference type="ARBA" id="ARBA00023136"/>
    </source>
</evidence>
<feature type="domain" description="ABC transmembrane type-1" evidence="8">
    <location>
        <begin position="95"/>
        <end position="326"/>
    </location>
</feature>
<proteinExistence type="inferred from homology"/>
<evidence type="ECO:0000313" key="10">
    <source>
        <dbReference type="Proteomes" id="UP000198828"/>
    </source>
</evidence>
<evidence type="ECO:0000256" key="3">
    <source>
        <dbReference type="ARBA" id="ARBA00022475"/>
    </source>
</evidence>
<evidence type="ECO:0000256" key="7">
    <source>
        <dbReference type="RuleBase" id="RU363032"/>
    </source>
</evidence>
<evidence type="ECO:0000256" key="1">
    <source>
        <dbReference type="ARBA" id="ARBA00004651"/>
    </source>
</evidence>
<dbReference type="EMBL" id="FNNG01000011">
    <property type="protein sequence ID" value="SDX44166.1"/>
    <property type="molecule type" value="Genomic_DNA"/>
</dbReference>
<protein>
    <submittedName>
        <fullName evidence="9">Peptide/nickel transport system permease protein</fullName>
    </submittedName>
</protein>
<accession>A0A1H3BQM3</accession>
<feature type="transmembrane region" description="Helical" evidence="7">
    <location>
        <begin position="94"/>
        <end position="119"/>
    </location>
</feature>
<dbReference type="PROSITE" id="PS50928">
    <property type="entry name" value="ABC_TM1"/>
    <property type="match status" value="1"/>
</dbReference>
<dbReference type="InterPro" id="IPR045621">
    <property type="entry name" value="BPD_transp_1_N"/>
</dbReference>
<reference evidence="9 10" key="1">
    <citation type="submission" date="2016-10" db="EMBL/GenBank/DDBJ databases">
        <authorList>
            <person name="de Groot N.N."/>
        </authorList>
    </citation>
    <scope>NUCLEOTIDE SEQUENCE [LARGE SCALE GENOMIC DNA]</scope>
    <source>
        <strain evidence="9 10">DSM 23310</strain>
    </source>
</reference>
<dbReference type="InterPro" id="IPR035906">
    <property type="entry name" value="MetI-like_sf"/>
</dbReference>
<feature type="transmembrane region" description="Helical" evidence="7">
    <location>
        <begin position="259"/>
        <end position="283"/>
    </location>
</feature>
<dbReference type="Pfam" id="PF00528">
    <property type="entry name" value="BPD_transp_1"/>
    <property type="match status" value="1"/>
</dbReference>
<dbReference type="SUPFAM" id="SSF161098">
    <property type="entry name" value="MetI-like"/>
    <property type="match status" value="1"/>
</dbReference>
<feature type="transmembrane region" description="Helical" evidence="7">
    <location>
        <begin position="199"/>
        <end position="216"/>
    </location>
</feature>
<keyword evidence="5 7" id="KW-1133">Transmembrane helix</keyword>
<feature type="transmembrane region" description="Helical" evidence="7">
    <location>
        <begin position="9"/>
        <end position="30"/>
    </location>
</feature>
<keyword evidence="2 7" id="KW-0813">Transport</keyword>
<dbReference type="Pfam" id="PF19300">
    <property type="entry name" value="BPD_transp_1_N"/>
    <property type="match status" value="1"/>
</dbReference>
<dbReference type="Gene3D" id="1.10.3720.10">
    <property type="entry name" value="MetI-like"/>
    <property type="match status" value="1"/>
</dbReference>
<dbReference type="OrthoDB" id="24153at2"/>
<dbReference type="RefSeq" id="WP_093753809.1">
    <property type="nucleotide sequence ID" value="NZ_FNNG01000011.1"/>
</dbReference>
<evidence type="ECO:0000259" key="8">
    <source>
        <dbReference type="PROSITE" id="PS50928"/>
    </source>
</evidence>
<dbReference type="PANTHER" id="PTHR43163:SF6">
    <property type="entry name" value="DIPEPTIDE TRANSPORT SYSTEM PERMEASE PROTEIN DPPB-RELATED"/>
    <property type="match status" value="1"/>
</dbReference>
<evidence type="ECO:0000256" key="5">
    <source>
        <dbReference type="ARBA" id="ARBA00022989"/>
    </source>
</evidence>
<dbReference type="AlphaFoldDB" id="A0A1H3BQM3"/>
<evidence type="ECO:0000256" key="2">
    <source>
        <dbReference type="ARBA" id="ARBA00022448"/>
    </source>
</evidence>
<keyword evidence="3" id="KW-1003">Cell membrane</keyword>
<name>A0A1H3BQM3_9FIRM</name>